<dbReference type="PANTHER" id="PTHR11941">
    <property type="entry name" value="ENOYL-COA HYDRATASE-RELATED"/>
    <property type="match status" value="1"/>
</dbReference>
<dbReference type="CDD" id="cd06558">
    <property type="entry name" value="crotonase-like"/>
    <property type="match status" value="1"/>
</dbReference>
<feature type="compositionally biased region" description="Polar residues" evidence="4">
    <location>
        <begin position="9"/>
        <end position="31"/>
    </location>
</feature>
<comment type="similarity">
    <text evidence="1 3">Belongs to the enoyl-CoA hydratase/isomerase family.</text>
</comment>
<name>A0ABT4EEM6_PAEAL</name>
<dbReference type="InterPro" id="IPR001753">
    <property type="entry name" value="Enoyl-CoA_hydra/iso"/>
</dbReference>
<evidence type="ECO:0000256" key="4">
    <source>
        <dbReference type="SAM" id="MobiDB-lite"/>
    </source>
</evidence>
<dbReference type="RefSeq" id="WP_021256934.1">
    <property type="nucleotide sequence ID" value="NZ_JAMDLY010000014.1"/>
</dbReference>
<dbReference type="InterPro" id="IPR018376">
    <property type="entry name" value="Enoyl-CoA_hyd/isom_CS"/>
</dbReference>
<reference evidence="5 6" key="1">
    <citation type="submission" date="2022-05" db="EMBL/GenBank/DDBJ databases">
        <title>Genome Sequencing of Bee-Associated Microbes.</title>
        <authorList>
            <person name="Dunlap C."/>
        </authorList>
    </citation>
    <scope>NUCLEOTIDE SEQUENCE [LARGE SCALE GENOMIC DNA]</scope>
    <source>
        <strain evidence="5 6">NRRL NRS-750</strain>
    </source>
</reference>
<dbReference type="InterPro" id="IPR014748">
    <property type="entry name" value="Enoyl-CoA_hydra_C"/>
</dbReference>
<dbReference type="PANTHER" id="PTHR11941:SF54">
    <property type="entry name" value="ENOYL-COA HYDRATASE, MITOCHONDRIAL"/>
    <property type="match status" value="1"/>
</dbReference>
<evidence type="ECO:0000256" key="1">
    <source>
        <dbReference type="ARBA" id="ARBA00005254"/>
    </source>
</evidence>
<sequence length="320" mass="35367">MEMQEQRLSRASVQSEVPVQDQEQGQYQKNLKQGHEQVQDQVKDQVQVQVQVQGTLQEQGTVQSVKLDRHGHVAVITLNRPADLNALNYETLVRLGEIVVEIREDRHQIRAVIVTGTGRAFSAGADLKERRTLNEQQVRRNVRAIRDVFTAVEELPQPTIAAVNGYAFGGGFELMLACDLRLAVRDARMGLTEVSLGIIPGAGGTQRLPRLIGPARAKELILTARKMNAQDALQYGLLNGIADDAEQLHTMTLDLANEIASNAPLAVYQAKYAINRGSHVGLYSGLEVEAQAYEMIIPTKDRAEALEAFADKRKPVFRGE</sequence>
<proteinExistence type="inferred from homology"/>
<protein>
    <submittedName>
        <fullName evidence="5">Enoyl-CoA hydratase-related protein</fullName>
    </submittedName>
</protein>
<dbReference type="InterPro" id="IPR029045">
    <property type="entry name" value="ClpP/crotonase-like_dom_sf"/>
</dbReference>
<feature type="region of interest" description="Disordered" evidence="4">
    <location>
        <begin position="1"/>
        <end position="38"/>
    </location>
</feature>
<comment type="caution">
    <text evidence="5">The sequence shown here is derived from an EMBL/GenBank/DDBJ whole genome shotgun (WGS) entry which is preliminary data.</text>
</comment>
<dbReference type="Gene3D" id="1.10.12.10">
    <property type="entry name" value="Lyase 2-enoyl-coa Hydratase, Chain A, domain 2"/>
    <property type="match status" value="1"/>
</dbReference>
<evidence type="ECO:0000313" key="6">
    <source>
        <dbReference type="Proteomes" id="UP001527090"/>
    </source>
</evidence>
<dbReference type="EMBL" id="JAMDLY010000014">
    <property type="protein sequence ID" value="MCY9530796.1"/>
    <property type="molecule type" value="Genomic_DNA"/>
</dbReference>
<dbReference type="Gene3D" id="3.90.226.10">
    <property type="entry name" value="2-enoyl-CoA Hydratase, Chain A, domain 1"/>
    <property type="match status" value="1"/>
</dbReference>
<keyword evidence="2" id="KW-0456">Lyase</keyword>
<dbReference type="Proteomes" id="UP001527090">
    <property type="component" value="Unassembled WGS sequence"/>
</dbReference>
<keyword evidence="6" id="KW-1185">Reference proteome</keyword>
<dbReference type="SUPFAM" id="SSF52096">
    <property type="entry name" value="ClpP/crotonase"/>
    <property type="match status" value="1"/>
</dbReference>
<dbReference type="Pfam" id="PF00378">
    <property type="entry name" value="ECH_1"/>
    <property type="match status" value="1"/>
</dbReference>
<organism evidence="5 6">
    <name type="scientific">Paenibacillus alvei</name>
    <name type="common">Bacillus alvei</name>
    <dbReference type="NCBI Taxonomy" id="44250"/>
    <lineage>
        <taxon>Bacteria</taxon>
        <taxon>Bacillati</taxon>
        <taxon>Bacillota</taxon>
        <taxon>Bacilli</taxon>
        <taxon>Bacillales</taxon>
        <taxon>Paenibacillaceae</taxon>
        <taxon>Paenibacillus</taxon>
    </lineage>
</organism>
<dbReference type="PROSITE" id="PS00166">
    <property type="entry name" value="ENOYL_COA_HYDRATASE"/>
    <property type="match status" value="1"/>
</dbReference>
<evidence type="ECO:0000256" key="3">
    <source>
        <dbReference type="RuleBase" id="RU003707"/>
    </source>
</evidence>
<evidence type="ECO:0000313" key="5">
    <source>
        <dbReference type="EMBL" id="MCY9530796.1"/>
    </source>
</evidence>
<gene>
    <name evidence="5" type="ORF">M5X04_15925</name>
</gene>
<accession>A0ABT4EEM6</accession>
<evidence type="ECO:0000256" key="2">
    <source>
        <dbReference type="ARBA" id="ARBA00023239"/>
    </source>
</evidence>